<evidence type="ECO:0000313" key="1">
    <source>
        <dbReference type="EMBL" id="DAF93076.1"/>
    </source>
</evidence>
<name>A0A8S5UF58_9CAUD</name>
<accession>A0A8S5UF58</accession>
<dbReference type="EMBL" id="BK016080">
    <property type="protein sequence ID" value="DAF93076.1"/>
    <property type="molecule type" value="Genomic_DNA"/>
</dbReference>
<reference evidence="1" key="1">
    <citation type="journal article" date="2021" name="Proc. Natl. Acad. Sci. U.S.A.">
        <title>A Catalog of Tens of Thousands of Viruses from Human Metagenomes Reveals Hidden Associations with Chronic Diseases.</title>
        <authorList>
            <person name="Tisza M.J."/>
            <person name="Buck C.B."/>
        </authorList>
    </citation>
    <scope>NUCLEOTIDE SEQUENCE</scope>
    <source>
        <strain evidence="1">CtcyQ27</strain>
    </source>
</reference>
<protein>
    <submittedName>
        <fullName evidence="1">Portal protein</fullName>
    </submittedName>
</protein>
<sequence>MANRNRFNFSKIVDLSKILNNRMNDHYRQTYNSSRTSKKELDDVSGRVEDNIDAIMNRNNDIDAPNLTKLYSRALLSKNLNDRQVQKKIEDTFGDEGVTNNILGIYLQNKNIKDLYNEIDTVCKYMPKLDEALKAKRDAILSSDNFSKDFVNATVSSTYDEDRVVFNTRIENIKKKYKLAEKFDKATYSTMKYGEEFIYHPPYKKALAKLLRDKSKTMSVSNPGGLHESVIRIDGITTKDLKLNNQITTNTYNINVSYNYTGVLESAVNDQTRLRESMSIVNEVGSVCDNIDEMALMEDALPNSLKNNTSDKKTKLNKTISDELELPTKDFDQSARDGLIKSGINNSVDSYNVKTPGCVLKTLKPENVVLLYIDEICLGYYYFEFDPNTDNSILYSNQYDSSGYGSTMYDRNAVKNSQDFKAEQDKNQLLKYVASNIASQIDTQFINTNPDLAGEIYAVLKYNDLFNGASTSNIKVTFLPEEDVTHIKFEEDPDTHRGISDILSCLIAAKMYCCISINDTIASLTRSQDRRVYYVKQNTETNIAQTLMNVINQIKISNFNIRQVENMNSILNIIGRYNDFVIPVGQSGDAPVQMEVMNGQDIQPHTELLDRFEEQCVNSTGIPLELVNARYSTDFATQITMSNIKFLRHCILRQEKLEYYFSRIITALYAAEYGERVYIKCVLPQPLFLSITNLNNILETVRANTETIANYEYDNENDQANNEKKAIFMKLMMKQRLSTYVKADEIDNLKRQTEFEYNKRKTAASANGNAVGDSYGGY</sequence>
<organism evidence="1">
    <name type="scientific">Myoviridae sp. ctcyQ27</name>
    <dbReference type="NCBI Taxonomy" id="2825139"/>
    <lineage>
        <taxon>Viruses</taxon>
        <taxon>Duplodnaviria</taxon>
        <taxon>Heunggongvirae</taxon>
        <taxon>Uroviricota</taxon>
        <taxon>Caudoviricetes</taxon>
    </lineage>
</organism>
<proteinExistence type="predicted"/>